<comment type="caution">
    <text evidence="2">The sequence shown here is derived from an EMBL/GenBank/DDBJ whole genome shotgun (WGS) entry which is preliminary data.</text>
</comment>
<dbReference type="Proteomes" id="UP000663879">
    <property type="component" value="Unassembled WGS sequence"/>
</dbReference>
<feature type="region of interest" description="Disordered" evidence="1">
    <location>
        <begin position="509"/>
        <end position="536"/>
    </location>
</feature>
<keyword evidence="3" id="KW-1185">Reference proteome</keyword>
<feature type="compositionally biased region" description="Basic and acidic residues" evidence="1">
    <location>
        <begin position="517"/>
        <end position="536"/>
    </location>
</feature>
<name>A0A813RI11_9BILA</name>
<protein>
    <submittedName>
        <fullName evidence="2">Uncharacterized protein</fullName>
    </submittedName>
</protein>
<dbReference type="AlphaFoldDB" id="A0A813RI11"/>
<evidence type="ECO:0000256" key="1">
    <source>
        <dbReference type="SAM" id="MobiDB-lite"/>
    </source>
</evidence>
<dbReference type="OrthoDB" id="10479459at2759"/>
<proteinExistence type="predicted"/>
<organism evidence="2 3">
    <name type="scientific">Brachionus calyciflorus</name>
    <dbReference type="NCBI Taxonomy" id="104777"/>
    <lineage>
        <taxon>Eukaryota</taxon>
        <taxon>Metazoa</taxon>
        <taxon>Spiralia</taxon>
        <taxon>Gnathifera</taxon>
        <taxon>Rotifera</taxon>
        <taxon>Eurotatoria</taxon>
        <taxon>Monogononta</taxon>
        <taxon>Pseudotrocha</taxon>
        <taxon>Ploima</taxon>
        <taxon>Brachionidae</taxon>
        <taxon>Brachionus</taxon>
    </lineage>
</organism>
<accession>A0A813RI11</accession>
<sequence length="583" mass="69220">MLSNLELKVNKNPYFTKYRKLKTGKSKINTTPVLSDILNSENSPFFIEFEPYERKKAEEWKKTHILYHNDIPNFRINDLISYDKDEYFQVCIETTLPMEESALDNSLFLQVSRALLYKIYFLDEKYEFLLRKPLNKYIGLDRNFCFDSDIALQEKLRKLLCVYWLNFILNGQFLPYCKYSEDFPNVLEFIYQVYQISVNNFCRNKLFHKYAIDDLSNILNLKIVLFDSCVDENYLPKKIKKLKVYESFESQRLKINDCIFLEMVNDYEYKWLMPKTKFEFINSIINPKEIKYFYFKISSKYSDQKILLKPEFVKKCLGIKLKENPNLILFYKFLGEIAVHSLISLNKVDFNLLLKSQDSNEIVNYLNSLWGQNHFCLNHILKEIELNKQVISDSVEEKISIPVEIKCEKLIKSEPDYQSPFCDELESSSFKLCEKYQKSSILKFSIENLLHDVNTTRRFDHNKKIKKKVYEYFEDKTQTNAKSFGHIQNEILLERYKSNINTYRSNNNNSSLESDFDASREELSSEKDTPKKEPQFYSDLKKEIETTETVKCAKTKIFISKKRSLNFCLNSLLKLSSSSSSDK</sequence>
<reference evidence="2" key="1">
    <citation type="submission" date="2021-02" db="EMBL/GenBank/DDBJ databases">
        <authorList>
            <person name="Nowell W R."/>
        </authorList>
    </citation>
    <scope>NUCLEOTIDE SEQUENCE</scope>
    <source>
        <strain evidence="2">Ploen Becks lab</strain>
    </source>
</reference>
<evidence type="ECO:0000313" key="3">
    <source>
        <dbReference type="Proteomes" id="UP000663879"/>
    </source>
</evidence>
<dbReference type="EMBL" id="CAJNOC010000626">
    <property type="protein sequence ID" value="CAF0784315.1"/>
    <property type="molecule type" value="Genomic_DNA"/>
</dbReference>
<gene>
    <name evidence="2" type="ORF">OXX778_LOCUS5630</name>
</gene>
<evidence type="ECO:0000313" key="2">
    <source>
        <dbReference type="EMBL" id="CAF0784315.1"/>
    </source>
</evidence>